<dbReference type="Pfam" id="PF13478">
    <property type="entry name" value="XdhC_C"/>
    <property type="match status" value="1"/>
</dbReference>
<dbReference type="InterPro" id="IPR027051">
    <property type="entry name" value="XdhC_Rossmann_dom"/>
</dbReference>
<dbReference type="EMBL" id="JBEPLY010000008">
    <property type="protein sequence ID" value="MET3600652.1"/>
    <property type="molecule type" value="Genomic_DNA"/>
</dbReference>
<dbReference type="PANTHER" id="PTHR30388">
    <property type="entry name" value="ALDEHYDE OXIDOREDUCTASE MOLYBDENUM COFACTOR ASSEMBLY PROTEIN"/>
    <property type="match status" value="1"/>
</dbReference>
<protein>
    <submittedName>
        <fullName evidence="3">Xanthine dehydrogenase accessory factor</fullName>
    </submittedName>
</protein>
<dbReference type="InterPro" id="IPR052698">
    <property type="entry name" value="MoCofactor_Util/Proc"/>
</dbReference>
<dbReference type="InterPro" id="IPR003777">
    <property type="entry name" value="XdhC_CoxI"/>
</dbReference>
<evidence type="ECO:0000313" key="3">
    <source>
        <dbReference type="EMBL" id="MET3600652.1"/>
    </source>
</evidence>
<dbReference type="Pfam" id="PF02625">
    <property type="entry name" value="XdhC_CoxI"/>
    <property type="match status" value="1"/>
</dbReference>
<evidence type="ECO:0000259" key="1">
    <source>
        <dbReference type="Pfam" id="PF02625"/>
    </source>
</evidence>
<feature type="domain" description="XdhC- CoxI" evidence="1">
    <location>
        <begin position="14"/>
        <end position="81"/>
    </location>
</feature>
<dbReference type="Gene3D" id="3.40.50.720">
    <property type="entry name" value="NAD(P)-binding Rossmann-like Domain"/>
    <property type="match status" value="1"/>
</dbReference>
<gene>
    <name evidence="3" type="ORF">ABID12_002602</name>
</gene>
<sequence length="344" mass="36239">MNDTTTVLSEALAWSKEGRRVALATVVSTWGSSPRPVASHLAVDEEGRFVGSVSGGCVEGAVIQTAGEVIENGEPRLLKFGVADETAWQVGLACGGTIEVFVERLADAESLSTLVNDASGSDVAALVTLVPEGQHCRLLASGAENGDLILDSQEHAGVANAVESSRSGFVDGPSRRLFVEVWEPPLRLIVVGAVHITQYLAPLAVQLGYEVTVIDPRSAFASAERLPEVTLIDVWPDDAIATLRPDRRTAVVVLTHDPKFDDPALIAALQTPAFYIAALGSRRTHAKRLDRLTSAGCDAAALDRINGPAGLDIGARTPPEIALSVVAEMTAQLRRPATSIEGSK</sequence>
<evidence type="ECO:0000259" key="2">
    <source>
        <dbReference type="Pfam" id="PF13478"/>
    </source>
</evidence>
<reference evidence="3 4" key="1">
    <citation type="submission" date="2024-06" db="EMBL/GenBank/DDBJ databases">
        <title>Genomic Encyclopedia of Type Strains, Phase IV (KMG-IV): sequencing the most valuable type-strain genomes for metagenomic binning, comparative biology and taxonomic classification.</title>
        <authorList>
            <person name="Goeker M."/>
        </authorList>
    </citation>
    <scope>NUCLEOTIDE SEQUENCE [LARGE SCALE GENOMIC DNA]</scope>
    <source>
        <strain evidence="3 4">DSM 28102</strain>
    </source>
</reference>
<dbReference type="Proteomes" id="UP001549164">
    <property type="component" value="Unassembled WGS sequence"/>
</dbReference>
<comment type="caution">
    <text evidence="3">The sequence shown here is derived from an EMBL/GenBank/DDBJ whole genome shotgun (WGS) entry which is preliminary data.</text>
</comment>
<name>A0ABV2IEH8_9HYPH</name>
<dbReference type="RefSeq" id="WP_354434538.1">
    <property type="nucleotide sequence ID" value="NZ_JBEPLY010000008.1"/>
</dbReference>
<evidence type="ECO:0000313" key="4">
    <source>
        <dbReference type="Proteomes" id="UP001549164"/>
    </source>
</evidence>
<organism evidence="3 4">
    <name type="scientific">Martelella mangrovi</name>
    <dbReference type="NCBI Taxonomy" id="1397477"/>
    <lineage>
        <taxon>Bacteria</taxon>
        <taxon>Pseudomonadati</taxon>
        <taxon>Pseudomonadota</taxon>
        <taxon>Alphaproteobacteria</taxon>
        <taxon>Hyphomicrobiales</taxon>
        <taxon>Aurantimonadaceae</taxon>
        <taxon>Martelella</taxon>
    </lineage>
</organism>
<proteinExistence type="predicted"/>
<accession>A0ABV2IEH8</accession>
<dbReference type="PANTHER" id="PTHR30388:SF4">
    <property type="entry name" value="MOLYBDENUM COFACTOR INSERTION CHAPERONE PAOD"/>
    <property type="match status" value="1"/>
</dbReference>
<keyword evidence="4" id="KW-1185">Reference proteome</keyword>
<feature type="domain" description="XdhC Rossmann" evidence="2">
    <location>
        <begin position="188"/>
        <end position="329"/>
    </location>
</feature>